<protein>
    <submittedName>
        <fullName evidence="2">Acetoacetyl-CoA synthase</fullName>
    </submittedName>
</protein>
<comment type="caution">
    <text evidence="2">The sequence shown here is derived from an EMBL/GenBank/DDBJ whole genome shotgun (WGS) entry which is preliminary data.</text>
</comment>
<name>A0ABY3NXJ0_9ENTR</name>
<evidence type="ECO:0000256" key="1">
    <source>
        <dbReference type="ARBA" id="ARBA00022649"/>
    </source>
</evidence>
<reference evidence="2 3" key="1">
    <citation type="submission" date="2019-08" db="EMBL/GenBank/DDBJ databases">
        <title>The draft genome of Lelliottia nimipressuralis strain CICC 24156.</title>
        <authorList>
            <person name="Wu W."/>
            <person name="Feng Y."/>
            <person name="Zong Z."/>
        </authorList>
    </citation>
    <scope>NUCLEOTIDE SEQUENCE [LARGE SCALE GENOMIC DNA]</scope>
    <source>
        <strain evidence="2 3">CICC 24156</strain>
    </source>
</reference>
<dbReference type="Proteomes" id="UP000323910">
    <property type="component" value="Unassembled WGS sequence"/>
</dbReference>
<dbReference type="InterPro" id="IPR009956">
    <property type="entry name" value="Post-segregation_anti-tox_CcdA"/>
</dbReference>
<evidence type="ECO:0000313" key="2">
    <source>
        <dbReference type="EMBL" id="TYT29241.1"/>
    </source>
</evidence>
<dbReference type="Pfam" id="PF07362">
    <property type="entry name" value="CcdA"/>
    <property type="match status" value="1"/>
</dbReference>
<proteinExistence type="predicted"/>
<keyword evidence="1" id="KW-1277">Toxin-antitoxin system</keyword>
<dbReference type="EMBL" id="VTFR01000014">
    <property type="protein sequence ID" value="TYT29241.1"/>
    <property type="molecule type" value="Genomic_DNA"/>
</dbReference>
<keyword evidence="3" id="KW-1185">Reference proteome</keyword>
<sequence length="93" mass="10310">MNAHITHIEGGLMPRQMLHQAAKKRTNVTITASLLIEAKESGINLSAVLEAALHEKLKQSKRDRFLQENQEAFASHNAFVEKAGLFSDEEGVI</sequence>
<evidence type="ECO:0000313" key="3">
    <source>
        <dbReference type="Proteomes" id="UP000323910"/>
    </source>
</evidence>
<gene>
    <name evidence="2" type="ORF">FZO59_20835</name>
</gene>
<accession>A0ABY3NXJ0</accession>
<organism evidence="2 3">
    <name type="scientific">Lelliottia nimipressuralis</name>
    <dbReference type="NCBI Taxonomy" id="69220"/>
    <lineage>
        <taxon>Bacteria</taxon>
        <taxon>Pseudomonadati</taxon>
        <taxon>Pseudomonadota</taxon>
        <taxon>Gammaproteobacteria</taxon>
        <taxon>Enterobacterales</taxon>
        <taxon>Enterobacteriaceae</taxon>
        <taxon>Lelliottia</taxon>
    </lineage>
</organism>